<gene>
    <name evidence="3" type="ORF">Mal52_09990</name>
    <name evidence="4" type="ORF">Mal52_17700</name>
    <name evidence="5" type="ORF">Mal52_21040</name>
</gene>
<dbReference type="KEGG" id="sdyn:Mal52_09990"/>
<dbReference type="EMBL" id="CP036276">
    <property type="protein sequence ID" value="QDU43628.1"/>
    <property type="molecule type" value="Genomic_DNA"/>
</dbReference>
<name>A0A517ZJ79_9PLAN</name>
<feature type="domain" description="Transposase IS110-like N-terminal" evidence="1">
    <location>
        <begin position="9"/>
        <end position="147"/>
    </location>
</feature>
<protein>
    <submittedName>
        <fullName evidence="3">Transposase</fullName>
    </submittedName>
</protein>
<evidence type="ECO:0000313" key="6">
    <source>
        <dbReference type="Proteomes" id="UP000319383"/>
    </source>
</evidence>
<dbReference type="PANTHER" id="PTHR33055:SF13">
    <property type="entry name" value="TRANSPOSASE"/>
    <property type="match status" value="1"/>
</dbReference>
<dbReference type="AlphaFoldDB" id="A0A517ZJ79"/>
<dbReference type="KEGG" id="sdyn:Mal52_17700"/>
<evidence type="ECO:0000313" key="4">
    <source>
        <dbReference type="EMBL" id="QDU43298.1"/>
    </source>
</evidence>
<dbReference type="InterPro" id="IPR003346">
    <property type="entry name" value="Transposase_20"/>
</dbReference>
<accession>A0A517ZJ79</accession>
<dbReference type="Pfam" id="PF02371">
    <property type="entry name" value="Transposase_20"/>
    <property type="match status" value="1"/>
</dbReference>
<evidence type="ECO:0000313" key="3">
    <source>
        <dbReference type="EMBL" id="QDU42536.1"/>
    </source>
</evidence>
<dbReference type="EMBL" id="CP036276">
    <property type="protein sequence ID" value="QDU43298.1"/>
    <property type="molecule type" value="Genomic_DNA"/>
</dbReference>
<dbReference type="NCBIfam" id="NF033542">
    <property type="entry name" value="transpos_IS110"/>
    <property type="match status" value="1"/>
</dbReference>
<evidence type="ECO:0000259" key="2">
    <source>
        <dbReference type="Pfam" id="PF02371"/>
    </source>
</evidence>
<dbReference type="InterPro" id="IPR002525">
    <property type="entry name" value="Transp_IS110-like_N"/>
</dbReference>
<proteinExistence type="predicted"/>
<dbReference type="Proteomes" id="UP000319383">
    <property type="component" value="Chromosome"/>
</dbReference>
<organism evidence="3 6">
    <name type="scientific">Symmachiella dynata</name>
    <dbReference type="NCBI Taxonomy" id="2527995"/>
    <lineage>
        <taxon>Bacteria</taxon>
        <taxon>Pseudomonadati</taxon>
        <taxon>Planctomycetota</taxon>
        <taxon>Planctomycetia</taxon>
        <taxon>Planctomycetales</taxon>
        <taxon>Planctomycetaceae</taxon>
        <taxon>Symmachiella</taxon>
    </lineage>
</organism>
<dbReference type="KEGG" id="sdyn:Mal52_21040"/>
<keyword evidence="6" id="KW-1185">Reference proteome</keyword>
<sequence>MDSSITSFVGIDVAKNSFDLCLLPQETQHSLTYDTQDLEHLHQLLPQPETCLIVLEATGGYQQRLVAELAAAGHLVAVVNPRQVRDFAKGLGILAKTDRIDARVIARFGQHVRPRTIAENHEKQEELQQLVTRRRQLIDLRTAETNRQEFPVAKIVQKSMQQMITLLNKQIKTLDKQIAELLESDDHWKDKGNILASVPGVGTVTVCSLLAELPELGLLNRKEISALAGLAPFNRDSGRFHGKRSIRGGRASVRNALYMAAFNAKRCNPIIADFAKRLTDQGKPFKIMMTACMRKLLVILNTLVKNNSMWNPKYA</sequence>
<reference evidence="3 6" key="1">
    <citation type="submission" date="2019-02" db="EMBL/GenBank/DDBJ databases">
        <title>Deep-cultivation of Planctomycetes and their phenomic and genomic characterization uncovers novel biology.</title>
        <authorList>
            <person name="Wiegand S."/>
            <person name="Jogler M."/>
            <person name="Boedeker C."/>
            <person name="Pinto D."/>
            <person name="Vollmers J."/>
            <person name="Rivas-Marin E."/>
            <person name="Kohn T."/>
            <person name="Peeters S.H."/>
            <person name="Heuer A."/>
            <person name="Rast P."/>
            <person name="Oberbeckmann S."/>
            <person name="Bunk B."/>
            <person name="Jeske O."/>
            <person name="Meyerdierks A."/>
            <person name="Storesund J.E."/>
            <person name="Kallscheuer N."/>
            <person name="Luecker S."/>
            <person name="Lage O.M."/>
            <person name="Pohl T."/>
            <person name="Merkel B.J."/>
            <person name="Hornburger P."/>
            <person name="Mueller R.-W."/>
            <person name="Bruemmer F."/>
            <person name="Labrenz M."/>
            <person name="Spormann A.M."/>
            <person name="Op den Camp H."/>
            <person name="Overmann J."/>
            <person name="Amann R."/>
            <person name="Jetten M.S.M."/>
            <person name="Mascher T."/>
            <person name="Medema M.H."/>
            <person name="Devos D.P."/>
            <person name="Kaster A.-K."/>
            <person name="Ovreas L."/>
            <person name="Rohde M."/>
            <person name="Galperin M.Y."/>
            <person name="Jogler C."/>
        </authorList>
    </citation>
    <scope>NUCLEOTIDE SEQUENCE [LARGE SCALE GENOMIC DNA]</scope>
    <source>
        <strain evidence="3 6">Mal52</strain>
    </source>
</reference>
<dbReference type="GO" id="GO:0003677">
    <property type="term" value="F:DNA binding"/>
    <property type="evidence" value="ECO:0007669"/>
    <property type="project" value="InterPro"/>
</dbReference>
<dbReference type="PANTHER" id="PTHR33055">
    <property type="entry name" value="TRANSPOSASE FOR INSERTION SEQUENCE ELEMENT IS1111A"/>
    <property type="match status" value="1"/>
</dbReference>
<dbReference type="GO" id="GO:0004803">
    <property type="term" value="F:transposase activity"/>
    <property type="evidence" value="ECO:0007669"/>
    <property type="project" value="InterPro"/>
</dbReference>
<evidence type="ECO:0000259" key="1">
    <source>
        <dbReference type="Pfam" id="PF01548"/>
    </source>
</evidence>
<dbReference type="GO" id="GO:0006313">
    <property type="term" value="P:DNA transposition"/>
    <property type="evidence" value="ECO:0007669"/>
    <property type="project" value="InterPro"/>
</dbReference>
<dbReference type="RefSeq" id="WP_197534660.1">
    <property type="nucleotide sequence ID" value="NZ_CP036276.1"/>
</dbReference>
<feature type="domain" description="Transposase IS116/IS110/IS902 C-terminal" evidence="2">
    <location>
        <begin position="193"/>
        <end position="274"/>
    </location>
</feature>
<dbReference type="InterPro" id="IPR047650">
    <property type="entry name" value="Transpos_IS110"/>
</dbReference>
<dbReference type="EMBL" id="CP036276">
    <property type="protein sequence ID" value="QDU42536.1"/>
    <property type="molecule type" value="Genomic_DNA"/>
</dbReference>
<dbReference type="Pfam" id="PF01548">
    <property type="entry name" value="DEDD_Tnp_IS110"/>
    <property type="match status" value="1"/>
</dbReference>
<evidence type="ECO:0000313" key="5">
    <source>
        <dbReference type="EMBL" id="QDU43628.1"/>
    </source>
</evidence>